<accession>A0A1M4VDT9</accession>
<dbReference type="InterPro" id="IPR006345">
    <property type="entry name" value="RecD2"/>
</dbReference>
<keyword evidence="3" id="KW-0413">Isomerase</keyword>
<evidence type="ECO:0000313" key="6">
    <source>
        <dbReference type="Proteomes" id="UP000184035"/>
    </source>
</evidence>
<dbReference type="EC" id="5.6.2.3" evidence="3"/>
<name>A0A1M4VDT9_9CLOT</name>
<proteinExistence type="inferred from homology"/>
<reference evidence="5 6" key="1">
    <citation type="submission" date="2016-11" db="EMBL/GenBank/DDBJ databases">
        <authorList>
            <person name="Jaros S."/>
            <person name="Januszkiewicz K."/>
            <person name="Wedrychowicz H."/>
        </authorList>
    </citation>
    <scope>NUCLEOTIDE SEQUENCE [LARGE SCALE GENOMIC DNA]</scope>
    <source>
        <strain evidence="5 6">DSM 2631</strain>
    </source>
</reference>
<dbReference type="InterPro" id="IPR003593">
    <property type="entry name" value="AAA+_ATPase"/>
</dbReference>
<dbReference type="Pfam" id="PF23139">
    <property type="entry name" value="OB_YrrC"/>
    <property type="match status" value="1"/>
</dbReference>
<feature type="binding site" evidence="3">
    <location>
        <begin position="343"/>
        <end position="347"/>
    </location>
    <ligand>
        <name>ATP</name>
        <dbReference type="ChEBI" id="CHEBI:30616"/>
    </ligand>
</feature>
<dbReference type="CDD" id="cd18809">
    <property type="entry name" value="SF1_C_RecD"/>
    <property type="match status" value="1"/>
</dbReference>
<dbReference type="GO" id="GO:0016887">
    <property type="term" value="F:ATP hydrolysis activity"/>
    <property type="evidence" value="ECO:0007669"/>
    <property type="project" value="RHEA"/>
</dbReference>
<keyword evidence="3" id="KW-0378">Hydrolase</keyword>
<dbReference type="Pfam" id="PF18335">
    <property type="entry name" value="SH3_13"/>
    <property type="match status" value="1"/>
</dbReference>
<dbReference type="HAMAP" id="MF_01488">
    <property type="entry name" value="RecD2"/>
    <property type="match status" value="1"/>
</dbReference>
<dbReference type="InterPro" id="IPR027417">
    <property type="entry name" value="P-loop_NTPase"/>
</dbReference>
<keyword evidence="3 5" id="KW-0347">Helicase</keyword>
<keyword evidence="2 3" id="KW-0067">ATP-binding</keyword>
<comment type="function">
    <text evidence="3">DNA-dependent ATPase and ATP-dependent 5'-3' DNA helicase. Has no activity on blunt DNA or DNA with 3'-overhangs, requires at least 10 bases of 5'-ssDNA for helicase activity.</text>
</comment>
<evidence type="ECO:0000313" key="5">
    <source>
        <dbReference type="EMBL" id="SHE67174.1"/>
    </source>
</evidence>
<dbReference type="STRING" id="1533.SAMN05443638_10790"/>
<keyword evidence="3" id="KW-0238">DNA-binding</keyword>
<feature type="domain" description="AAA+ ATPase" evidence="4">
    <location>
        <begin position="332"/>
        <end position="479"/>
    </location>
</feature>
<dbReference type="RefSeq" id="WP_072894485.1">
    <property type="nucleotide sequence ID" value="NZ_FQVM01000007.1"/>
</dbReference>
<dbReference type="EMBL" id="FQVM01000007">
    <property type="protein sequence ID" value="SHE67174.1"/>
    <property type="molecule type" value="Genomic_DNA"/>
</dbReference>
<dbReference type="Pfam" id="PF13538">
    <property type="entry name" value="UvrD_C_2"/>
    <property type="match status" value="1"/>
</dbReference>
<dbReference type="AlphaFoldDB" id="A0A1M4VDT9"/>
<dbReference type="CDD" id="cd17933">
    <property type="entry name" value="DEXSc_RecD-like"/>
    <property type="match status" value="1"/>
</dbReference>
<dbReference type="InterPro" id="IPR027785">
    <property type="entry name" value="UvrD-like_helicase_C"/>
</dbReference>
<keyword evidence="6" id="KW-1185">Reference proteome</keyword>
<dbReference type="InterPro" id="IPR029493">
    <property type="entry name" value="RecD2-like_HHH"/>
</dbReference>
<sequence>MEVIRGIVDSIVFKNEDNGYVVFKLITNKKTVTVVGIIPYIQEGQNLSIKGQWVLHQQFGRQFKSEECEEILPTTTEEIEKYLSSGVIQGIGPVTAKKIIQRFGDRSLEILDNDIERLREIEGIGEKKLHVIMESYLAQRDLKSIMIFFQGHGVTTNQCIKIYKRFGSASINIVKDNPYILCDEISGIGFKSSDRIAYSLGIDKESPFRIQSGIRYVINDFCANGNTFMPKELLIKKAIEVLVVSDEVIEKNIYDSTVDGKIKIENVDGVEAVFNLPYYYCEIGITKRILTLAISKFNDINIDWEFEIKRFEEKNQINFADSQKEAIVGAFENGIEIITGGPGTGKTTIIKCIIDIFEKCGMKVVLGAPTGRAAKRMSESTGREAKTIHRMLEMGVEDDKDSVFSKNESSPLEADVVIIDEASMIDVMLMNTLLKAIKVGTRLIIVGDVDQLPSVGPGNVLSDLISSGFTKVVRLNEIFRQGKESMIVVNAHRINHGEMPFLNEKGKDFYFLKEENLDFIVNTIIDLINKRLPKFNSSWNNLKNIQILAPMKKGTLGVTNLNQKLQEILNPKSDNKKEKQLKDTIFRVGDKVMQTKNNYSLKWIRINGDGENEGVGVFNGDMGFIRDIDEENRTLTVIFDDEKEVTYDFLYVDELDLAYAITIHKSQGSEFPVVIMPSYMGSPFLMNRNLLYTGITRAKEMVVVVGVPKALKYMVDNIRSNERHSSLKWRIKDIISNDAFTK</sequence>
<dbReference type="InterPro" id="IPR055446">
    <property type="entry name" value="RecD2_N_OB"/>
</dbReference>
<dbReference type="PANTHER" id="PTHR43788:SF6">
    <property type="entry name" value="DNA HELICASE B"/>
    <property type="match status" value="1"/>
</dbReference>
<dbReference type="GO" id="GO:0009338">
    <property type="term" value="C:exodeoxyribonuclease V complex"/>
    <property type="evidence" value="ECO:0007669"/>
    <property type="project" value="TreeGrafter"/>
</dbReference>
<dbReference type="InterPro" id="IPR010994">
    <property type="entry name" value="RuvA_2-like"/>
</dbReference>
<dbReference type="Gene3D" id="3.40.50.300">
    <property type="entry name" value="P-loop containing nucleotide triphosphate hydrolases"/>
    <property type="match status" value="2"/>
</dbReference>
<dbReference type="GO" id="GO:0043139">
    <property type="term" value="F:5'-3' DNA helicase activity"/>
    <property type="evidence" value="ECO:0007669"/>
    <property type="project" value="UniProtKB-UniRule"/>
</dbReference>
<comment type="catalytic activity">
    <reaction evidence="3">
        <text>ATP + H2O = ADP + phosphate + H(+)</text>
        <dbReference type="Rhea" id="RHEA:13065"/>
        <dbReference type="ChEBI" id="CHEBI:15377"/>
        <dbReference type="ChEBI" id="CHEBI:15378"/>
        <dbReference type="ChEBI" id="CHEBI:30616"/>
        <dbReference type="ChEBI" id="CHEBI:43474"/>
        <dbReference type="ChEBI" id="CHEBI:456216"/>
        <dbReference type="EC" id="5.6.2.3"/>
    </reaction>
</comment>
<dbReference type="Gene3D" id="1.10.150.20">
    <property type="entry name" value="5' to 3' exonuclease, C-terminal subdomain"/>
    <property type="match status" value="1"/>
</dbReference>
<evidence type="ECO:0000256" key="3">
    <source>
        <dbReference type="HAMAP-Rule" id="MF_01488"/>
    </source>
</evidence>
<evidence type="ECO:0000256" key="1">
    <source>
        <dbReference type="ARBA" id="ARBA00022741"/>
    </source>
</evidence>
<dbReference type="GO" id="GO:0017116">
    <property type="term" value="F:single-stranded DNA helicase activity"/>
    <property type="evidence" value="ECO:0007669"/>
    <property type="project" value="TreeGrafter"/>
</dbReference>
<dbReference type="SUPFAM" id="SSF52540">
    <property type="entry name" value="P-loop containing nucleoside triphosphate hydrolases"/>
    <property type="match status" value="1"/>
</dbReference>
<evidence type="ECO:0000259" key="4">
    <source>
        <dbReference type="SMART" id="SM00382"/>
    </source>
</evidence>
<gene>
    <name evidence="3" type="primary">recD2</name>
    <name evidence="5" type="ORF">SAMN05443638_10790</name>
</gene>
<dbReference type="OrthoDB" id="9803432at2"/>
<dbReference type="Gene3D" id="2.30.30.940">
    <property type="match status" value="1"/>
</dbReference>
<dbReference type="SUPFAM" id="SSF47781">
    <property type="entry name" value="RuvA domain 2-like"/>
    <property type="match status" value="1"/>
</dbReference>
<dbReference type="Pfam" id="PF14490">
    <property type="entry name" value="HHH_RecD2"/>
    <property type="match status" value="1"/>
</dbReference>
<dbReference type="SMART" id="SM00382">
    <property type="entry name" value="AAA"/>
    <property type="match status" value="1"/>
</dbReference>
<evidence type="ECO:0000256" key="2">
    <source>
        <dbReference type="ARBA" id="ARBA00022840"/>
    </source>
</evidence>
<keyword evidence="1 3" id="KW-0547">Nucleotide-binding</keyword>
<dbReference type="PANTHER" id="PTHR43788">
    <property type="entry name" value="DNA2/NAM7 HELICASE FAMILY MEMBER"/>
    <property type="match status" value="1"/>
</dbReference>
<dbReference type="Gene3D" id="1.10.10.2220">
    <property type="match status" value="1"/>
</dbReference>
<comment type="similarity">
    <text evidence="3">Belongs to the RecD family. RecD2 subfamily.</text>
</comment>
<dbReference type="InterPro" id="IPR041451">
    <property type="entry name" value="RecD2_SH13"/>
</dbReference>
<protein>
    <recommendedName>
        <fullName evidence="3">ATP-dependent RecD2 DNA helicase</fullName>
        <ecNumber evidence="3">5.6.2.3</ecNumber>
    </recommendedName>
    <alternativeName>
        <fullName evidence="3">DNA 5'-3' helicase subunit RecD2</fullName>
    </alternativeName>
</protein>
<organism evidence="5 6">
    <name type="scientific">Clostridium fallax</name>
    <dbReference type="NCBI Taxonomy" id="1533"/>
    <lineage>
        <taxon>Bacteria</taxon>
        <taxon>Bacillati</taxon>
        <taxon>Bacillota</taxon>
        <taxon>Clostridia</taxon>
        <taxon>Eubacteriales</taxon>
        <taxon>Clostridiaceae</taxon>
        <taxon>Clostridium</taxon>
    </lineage>
</organism>
<dbReference type="Proteomes" id="UP000184035">
    <property type="component" value="Unassembled WGS sequence"/>
</dbReference>
<dbReference type="NCBIfam" id="TIGR01448">
    <property type="entry name" value="recD_rel"/>
    <property type="match status" value="1"/>
</dbReference>
<dbReference type="GO" id="GO:0005524">
    <property type="term" value="F:ATP binding"/>
    <property type="evidence" value="ECO:0007669"/>
    <property type="project" value="UniProtKB-UniRule"/>
</dbReference>
<dbReference type="Pfam" id="PF13245">
    <property type="entry name" value="AAA_19"/>
    <property type="match status" value="1"/>
</dbReference>
<dbReference type="Pfam" id="PF14520">
    <property type="entry name" value="HHH_5"/>
    <property type="match status" value="1"/>
</dbReference>
<dbReference type="InterPro" id="IPR050534">
    <property type="entry name" value="Coronavir_polyprotein_1ab"/>
</dbReference>
<dbReference type="GO" id="GO:0003677">
    <property type="term" value="F:DNA binding"/>
    <property type="evidence" value="ECO:0007669"/>
    <property type="project" value="UniProtKB-UniRule"/>
</dbReference>
<dbReference type="GO" id="GO:0006310">
    <property type="term" value="P:DNA recombination"/>
    <property type="evidence" value="ECO:0007669"/>
    <property type="project" value="InterPro"/>
</dbReference>